<dbReference type="InterPro" id="IPR014729">
    <property type="entry name" value="Rossmann-like_a/b/a_fold"/>
</dbReference>
<evidence type="ECO:0000313" key="13">
    <source>
        <dbReference type="EMBL" id="OAG26900.1"/>
    </source>
</evidence>
<dbReference type="InterPro" id="IPR001412">
    <property type="entry name" value="aa-tRNA-synth_I_CS"/>
</dbReference>
<comment type="cofactor">
    <cofactor evidence="10">
        <name>Zn(2+)</name>
        <dbReference type="ChEBI" id="CHEBI:29105"/>
    </cofactor>
    <text evidence="10">Binds 1 zinc ion per subunit.</text>
</comment>
<dbReference type="EC" id="6.1.1.17" evidence="10"/>
<dbReference type="GO" id="GO:0005829">
    <property type="term" value="C:cytosol"/>
    <property type="evidence" value="ECO:0007669"/>
    <property type="project" value="TreeGrafter"/>
</dbReference>
<proteinExistence type="inferred from homology"/>
<dbReference type="InterPro" id="IPR000924">
    <property type="entry name" value="Glu/Gln-tRNA-synth"/>
</dbReference>
<dbReference type="Gene3D" id="1.10.8.70">
    <property type="entry name" value="Glutamate-tRNA synthetase, class I, anticodon-binding domain 1"/>
    <property type="match status" value="1"/>
</dbReference>
<gene>
    <name evidence="10" type="primary">gltX</name>
    <name evidence="13" type="ORF">TH606_09900</name>
</gene>
<organism evidence="13 14">
    <name type="scientific">Thermodesulfatator autotrophicus</name>
    <dbReference type="NCBI Taxonomy" id="1795632"/>
    <lineage>
        <taxon>Bacteria</taxon>
        <taxon>Pseudomonadati</taxon>
        <taxon>Thermodesulfobacteriota</taxon>
        <taxon>Thermodesulfobacteria</taxon>
        <taxon>Thermodesulfobacteriales</taxon>
        <taxon>Thermodesulfatatoraceae</taxon>
        <taxon>Thermodesulfatator</taxon>
    </lineage>
</organism>
<evidence type="ECO:0000256" key="8">
    <source>
        <dbReference type="ARBA" id="ARBA00022917"/>
    </source>
</evidence>
<dbReference type="InterPro" id="IPR033910">
    <property type="entry name" value="GluRS_core"/>
</dbReference>
<name>A0A177E640_9BACT</name>
<dbReference type="OrthoDB" id="9807503at2"/>
<evidence type="ECO:0000256" key="10">
    <source>
        <dbReference type="HAMAP-Rule" id="MF_00022"/>
    </source>
</evidence>
<dbReference type="InterPro" id="IPR020751">
    <property type="entry name" value="aa-tRNA-synth_I_codon-bd_sub2"/>
</dbReference>
<dbReference type="Proteomes" id="UP000076964">
    <property type="component" value="Unassembled WGS sequence"/>
</dbReference>
<evidence type="ECO:0000256" key="2">
    <source>
        <dbReference type="ARBA" id="ARBA00007894"/>
    </source>
</evidence>
<dbReference type="GO" id="GO:0006424">
    <property type="term" value="P:glutamyl-tRNA aminoacylation"/>
    <property type="evidence" value="ECO:0007669"/>
    <property type="project" value="UniProtKB-UniRule"/>
</dbReference>
<evidence type="ECO:0000256" key="9">
    <source>
        <dbReference type="ARBA" id="ARBA00023146"/>
    </source>
</evidence>
<keyword evidence="10" id="KW-0479">Metal-binding</keyword>
<evidence type="ECO:0000256" key="7">
    <source>
        <dbReference type="ARBA" id="ARBA00022840"/>
    </source>
</evidence>
<comment type="similarity">
    <text evidence="2 10">Belongs to the class-I aminoacyl-tRNA synthetase family. Glutamate--tRNA ligase type 1 subfamily.</text>
</comment>
<dbReference type="STRING" id="1795632.TH606_09900"/>
<dbReference type="PROSITE" id="PS00178">
    <property type="entry name" value="AA_TRNA_LIGASE_I"/>
    <property type="match status" value="1"/>
</dbReference>
<keyword evidence="10" id="KW-0862">Zinc</keyword>
<keyword evidence="4 10" id="KW-0963">Cytoplasm</keyword>
<dbReference type="AlphaFoldDB" id="A0A177E640"/>
<dbReference type="NCBIfam" id="TIGR00464">
    <property type="entry name" value="gltX_bact"/>
    <property type="match status" value="1"/>
</dbReference>
<dbReference type="GO" id="GO:0000049">
    <property type="term" value="F:tRNA binding"/>
    <property type="evidence" value="ECO:0007669"/>
    <property type="project" value="InterPro"/>
</dbReference>
<dbReference type="InterPro" id="IPR049940">
    <property type="entry name" value="GluQ/Sye"/>
</dbReference>
<dbReference type="Pfam" id="PF00749">
    <property type="entry name" value="tRNA-synt_1c"/>
    <property type="match status" value="1"/>
</dbReference>
<keyword evidence="5 10" id="KW-0436">Ligase</keyword>
<comment type="caution">
    <text evidence="13">The sequence shown here is derived from an EMBL/GenBank/DDBJ whole genome shotgun (WGS) entry which is preliminary data.</text>
</comment>
<comment type="function">
    <text evidence="10">Catalyzes the attachment of glutamate to tRNA(Glu) in a two-step reaction: glutamate is first activated by ATP to form Glu-AMP and then transferred to the acceptor end of tRNA(Glu).</text>
</comment>
<dbReference type="InterPro" id="IPR020752">
    <property type="entry name" value="Glu-tRNA-synth_I_codon-bd_sub1"/>
</dbReference>
<accession>A0A177E640</accession>
<keyword evidence="6 10" id="KW-0547">Nucleotide-binding</keyword>
<feature type="binding site" evidence="10">
    <location>
        <position position="239"/>
    </location>
    <ligand>
        <name>ATP</name>
        <dbReference type="ChEBI" id="CHEBI:30616"/>
    </ligand>
</feature>
<evidence type="ECO:0000259" key="12">
    <source>
        <dbReference type="Pfam" id="PF19269"/>
    </source>
</evidence>
<comment type="subcellular location">
    <subcellularLocation>
        <location evidence="1 10">Cytoplasm</location>
    </subcellularLocation>
</comment>
<dbReference type="GO" id="GO:0004818">
    <property type="term" value="F:glutamate-tRNA ligase activity"/>
    <property type="evidence" value="ECO:0007669"/>
    <property type="project" value="UniProtKB-UniRule"/>
</dbReference>
<dbReference type="PANTHER" id="PTHR43311">
    <property type="entry name" value="GLUTAMATE--TRNA LIGASE"/>
    <property type="match status" value="1"/>
</dbReference>
<keyword evidence="14" id="KW-1185">Reference proteome</keyword>
<feature type="domain" description="Glutamyl/glutaminyl-tRNA synthetase class Ib catalytic" evidence="11">
    <location>
        <begin position="4"/>
        <end position="302"/>
    </location>
</feature>
<evidence type="ECO:0000256" key="4">
    <source>
        <dbReference type="ARBA" id="ARBA00022490"/>
    </source>
</evidence>
<feature type="short sequence motif" description="'HIGH' region" evidence="10">
    <location>
        <begin position="10"/>
        <end position="20"/>
    </location>
</feature>
<dbReference type="EMBL" id="LSFI01000053">
    <property type="protein sequence ID" value="OAG26900.1"/>
    <property type="molecule type" value="Genomic_DNA"/>
</dbReference>
<dbReference type="CDD" id="cd00808">
    <property type="entry name" value="GluRS_core"/>
    <property type="match status" value="1"/>
</dbReference>
<dbReference type="Gene3D" id="1.10.10.350">
    <property type="match status" value="1"/>
</dbReference>
<dbReference type="InterPro" id="IPR045462">
    <property type="entry name" value="aa-tRNA-synth_I_cd-bd"/>
</dbReference>
<feature type="binding site" evidence="10">
    <location>
        <position position="101"/>
    </location>
    <ligand>
        <name>Zn(2+)</name>
        <dbReference type="ChEBI" id="CHEBI:29105"/>
    </ligand>
</feature>
<keyword evidence="7 10" id="KW-0067">ATP-binding</keyword>
<dbReference type="FunFam" id="3.40.50.620:FF:000007">
    <property type="entry name" value="Glutamate--tRNA ligase"/>
    <property type="match status" value="1"/>
</dbReference>
<sequence length="469" mass="53750">MSAVKTRFPPSPTGHLHLGGARTALFNWLFARHHGGSFLLRFEDTDRERSKQEYVDSIKEALEWLELYWDEGPYFQTQRLDIYAEYARKLFEEGKAYYCECSPEVLEQKRKKAIAEGRKPKYDGTCREKGLGPGPGRVLRFKCPQVGTTVVEDLIRGPVAFDNQELDDFVLVRPDGIPTYQFAVVIDDLTMGITHVIRGDDHLSNTPKQILLFEALGATPPEYAHVPMILGPDGSRLSKRHGALSILAYRDEGYLPQAMRNYLVRLGWSYGDQEIFTLEEMIEKFDLSRVSKSPARFDPDKLLALNAHYIRQEDTERLAEMVLPFLAELGVKIENPHEEKFLKAVESVKPRARTLKEMAEMMKFYFVPEVEYEEKAAKKFLKAEILPVMEEILVALENMPTFEEKALEELFRGLAEKHQLKLKHVAQPVRVALTGRTVSPGLFEIMDILGKETVIKRLKKAIQYIKEQG</sequence>
<feature type="short sequence motif" description="'KMSKS' region" evidence="10">
    <location>
        <begin position="236"/>
        <end position="240"/>
    </location>
</feature>
<dbReference type="InterPro" id="IPR004527">
    <property type="entry name" value="Glu-tRNA-ligase_bac/mito"/>
</dbReference>
<dbReference type="InterPro" id="IPR020058">
    <property type="entry name" value="Glu/Gln-tRNA-synth_Ib_cat-dom"/>
</dbReference>
<dbReference type="InterPro" id="IPR008925">
    <property type="entry name" value="aa_tRNA-synth_I_cd-bd_sf"/>
</dbReference>
<dbReference type="GO" id="GO:0005524">
    <property type="term" value="F:ATP binding"/>
    <property type="evidence" value="ECO:0007669"/>
    <property type="project" value="UniProtKB-UniRule"/>
</dbReference>
<dbReference type="PANTHER" id="PTHR43311:SF2">
    <property type="entry name" value="GLUTAMATE--TRNA LIGASE, MITOCHONDRIAL-RELATED"/>
    <property type="match status" value="1"/>
</dbReference>
<evidence type="ECO:0000256" key="1">
    <source>
        <dbReference type="ARBA" id="ARBA00004496"/>
    </source>
</evidence>
<keyword evidence="8 10" id="KW-0648">Protein biosynthesis</keyword>
<dbReference type="Gene3D" id="3.40.50.620">
    <property type="entry name" value="HUPs"/>
    <property type="match status" value="1"/>
</dbReference>
<evidence type="ECO:0000256" key="5">
    <source>
        <dbReference type="ARBA" id="ARBA00022598"/>
    </source>
</evidence>
<dbReference type="PRINTS" id="PR00987">
    <property type="entry name" value="TRNASYNTHGLU"/>
</dbReference>
<comment type="catalytic activity">
    <reaction evidence="10">
        <text>tRNA(Glu) + L-glutamate + ATP = L-glutamyl-tRNA(Glu) + AMP + diphosphate</text>
        <dbReference type="Rhea" id="RHEA:23540"/>
        <dbReference type="Rhea" id="RHEA-COMP:9663"/>
        <dbReference type="Rhea" id="RHEA-COMP:9680"/>
        <dbReference type="ChEBI" id="CHEBI:29985"/>
        <dbReference type="ChEBI" id="CHEBI:30616"/>
        <dbReference type="ChEBI" id="CHEBI:33019"/>
        <dbReference type="ChEBI" id="CHEBI:78442"/>
        <dbReference type="ChEBI" id="CHEBI:78520"/>
        <dbReference type="ChEBI" id="CHEBI:456215"/>
        <dbReference type="EC" id="6.1.1.17"/>
    </reaction>
</comment>
<feature type="binding site" evidence="10">
    <location>
        <position position="128"/>
    </location>
    <ligand>
        <name>Zn(2+)</name>
        <dbReference type="ChEBI" id="CHEBI:29105"/>
    </ligand>
</feature>
<feature type="binding site" evidence="10">
    <location>
        <position position="126"/>
    </location>
    <ligand>
        <name>Zn(2+)</name>
        <dbReference type="ChEBI" id="CHEBI:29105"/>
    </ligand>
</feature>
<dbReference type="Pfam" id="PF19269">
    <property type="entry name" value="Anticodon_2"/>
    <property type="match status" value="1"/>
</dbReference>
<dbReference type="GO" id="GO:0008270">
    <property type="term" value="F:zinc ion binding"/>
    <property type="evidence" value="ECO:0007669"/>
    <property type="project" value="UniProtKB-UniRule"/>
</dbReference>
<evidence type="ECO:0000256" key="3">
    <source>
        <dbReference type="ARBA" id="ARBA00011245"/>
    </source>
</evidence>
<evidence type="ECO:0000259" key="11">
    <source>
        <dbReference type="Pfam" id="PF00749"/>
    </source>
</evidence>
<evidence type="ECO:0000256" key="6">
    <source>
        <dbReference type="ARBA" id="ARBA00022741"/>
    </source>
</evidence>
<dbReference type="RefSeq" id="WP_068543502.1">
    <property type="nucleotide sequence ID" value="NZ_LSFI01000053.1"/>
</dbReference>
<reference evidence="13 14" key="1">
    <citation type="submission" date="2016-02" db="EMBL/GenBank/DDBJ databases">
        <title>Draft genome sequence of Thermodesulfatator sp. S606.</title>
        <authorList>
            <person name="Lai Q."/>
            <person name="Cao J."/>
            <person name="Dupont S."/>
            <person name="Shao Z."/>
            <person name="Jebbar M."/>
            <person name="Alain K."/>
        </authorList>
    </citation>
    <scope>NUCLEOTIDE SEQUENCE [LARGE SCALE GENOMIC DNA]</scope>
    <source>
        <strain evidence="13 14">S606</strain>
    </source>
</reference>
<feature type="binding site" evidence="10">
    <location>
        <position position="99"/>
    </location>
    <ligand>
        <name>Zn(2+)</name>
        <dbReference type="ChEBI" id="CHEBI:29105"/>
    </ligand>
</feature>
<dbReference type="SUPFAM" id="SSF52374">
    <property type="entry name" value="Nucleotidylyl transferase"/>
    <property type="match status" value="1"/>
</dbReference>
<dbReference type="SUPFAM" id="SSF48163">
    <property type="entry name" value="An anticodon-binding domain of class I aminoacyl-tRNA synthetases"/>
    <property type="match status" value="1"/>
</dbReference>
<dbReference type="HAMAP" id="MF_00022">
    <property type="entry name" value="Glu_tRNA_synth_type1"/>
    <property type="match status" value="1"/>
</dbReference>
<keyword evidence="9 10" id="KW-0030">Aminoacyl-tRNA synthetase</keyword>
<feature type="domain" description="Aminoacyl-tRNA synthetase class I anticodon-binding" evidence="12">
    <location>
        <begin position="317"/>
        <end position="462"/>
    </location>
</feature>
<evidence type="ECO:0000313" key="14">
    <source>
        <dbReference type="Proteomes" id="UP000076964"/>
    </source>
</evidence>
<comment type="subunit">
    <text evidence="3 10">Monomer.</text>
</comment>
<protein>
    <recommendedName>
        <fullName evidence="10">Glutamate--tRNA ligase</fullName>
        <ecNumber evidence="10">6.1.1.17</ecNumber>
    </recommendedName>
    <alternativeName>
        <fullName evidence="10">Glutamyl-tRNA synthetase</fullName>
        <shortName evidence="10">GluRS</shortName>
    </alternativeName>
</protein>